<dbReference type="SUPFAM" id="SSF50978">
    <property type="entry name" value="WD40 repeat-like"/>
    <property type="match status" value="2"/>
</dbReference>
<evidence type="ECO:0000256" key="6">
    <source>
        <dbReference type="ARBA" id="ARBA00022490"/>
    </source>
</evidence>
<name>A0ABR1K813_9PEZI</name>
<evidence type="ECO:0000256" key="2">
    <source>
        <dbReference type="ARBA" id="ARBA00004496"/>
    </source>
</evidence>
<dbReference type="InterPro" id="IPR001680">
    <property type="entry name" value="WD40_rpt"/>
</dbReference>
<keyword evidence="9" id="KW-0677">Repeat</keyword>
<dbReference type="Proteomes" id="UP001363622">
    <property type="component" value="Unassembled WGS sequence"/>
</dbReference>
<dbReference type="Pfam" id="PF00400">
    <property type="entry name" value="WD40"/>
    <property type="match status" value="5"/>
</dbReference>
<dbReference type="PANTHER" id="PTHR44111:SF1">
    <property type="entry name" value="ELONGATOR COMPLEX PROTEIN 2"/>
    <property type="match status" value="1"/>
</dbReference>
<feature type="repeat" description="WD" evidence="11">
    <location>
        <begin position="213"/>
        <end position="260"/>
    </location>
</feature>
<evidence type="ECO:0000256" key="7">
    <source>
        <dbReference type="ARBA" id="ARBA00022574"/>
    </source>
</evidence>
<feature type="repeat" description="WD" evidence="11">
    <location>
        <begin position="111"/>
        <end position="145"/>
    </location>
</feature>
<protein>
    <recommendedName>
        <fullName evidence="5">Elongator complex protein 2</fullName>
    </recommendedName>
</protein>
<dbReference type="PANTHER" id="PTHR44111">
    <property type="entry name" value="ELONGATOR COMPLEX PROTEIN 2"/>
    <property type="match status" value="1"/>
</dbReference>
<evidence type="ECO:0000256" key="3">
    <source>
        <dbReference type="ARBA" id="ARBA00005043"/>
    </source>
</evidence>
<evidence type="ECO:0000256" key="8">
    <source>
        <dbReference type="ARBA" id="ARBA00022694"/>
    </source>
</evidence>
<dbReference type="InterPro" id="IPR036322">
    <property type="entry name" value="WD40_repeat_dom_sf"/>
</dbReference>
<evidence type="ECO:0000256" key="5">
    <source>
        <dbReference type="ARBA" id="ARBA00020267"/>
    </source>
</evidence>
<feature type="region of interest" description="Disordered" evidence="12">
    <location>
        <begin position="541"/>
        <end position="560"/>
    </location>
</feature>
<evidence type="ECO:0000256" key="11">
    <source>
        <dbReference type="PROSITE-ProRule" id="PRU00221"/>
    </source>
</evidence>
<evidence type="ECO:0000256" key="1">
    <source>
        <dbReference type="ARBA" id="ARBA00004123"/>
    </source>
</evidence>
<evidence type="ECO:0000256" key="4">
    <source>
        <dbReference type="ARBA" id="ARBA00005881"/>
    </source>
</evidence>
<accession>A0ABR1K813</accession>
<gene>
    <name evidence="13" type="ORF">IWZ03DRAFT_433906</name>
</gene>
<evidence type="ECO:0000256" key="9">
    <source>
        <dbReference type="ARBA" id="ARBA00022737"/>
    </source>
</evidence>
<keyword evidence="14" id="KW-1185">Reference proteome</keyword>
<dbReference type="InterPro" id="IPR015943">
    <property type="entry name" value="WD40/YVTN_repeat-like_dom_sf"/>
</dbReference>
<proteinExistence type="inferred from homology"/>
<comment type="pathway">
    <text evidence="3">tRNA modification; 5-methoxycarbonylmethyl-2-thiouridine-tRNA biosynthesis.</text>
</comment>
<dbReference type="PROSITE" id="PS50294">
    <property type="entry name" value="WD_REPEATS_REGION"/>
    <property type="match status" value="3"/>
</dbReference>
<feature type="repeat" description="WD" evidence="11">
    <location>
        <begin position="416"/>
        <end position="447"/>
    </location>
</feature>
<dbReference type="SMART" id="SM00320">
    <property type="entry name" value="WD40"/>
    <property type="match status" value="12"/>
</dbReference>
<comment type="caution">
    <text evidence="13">The sequence shown here is derived from an EMBL/GenBank/DDBJ whole genome shotgun (WGS) entry which is preliminary data.</text>
</comment>
<sequence>MVKTTANFIAAGGNRNPAAADWDPHGSGLLAYGAGNNLALWNPLSNTKKGAHCRGCTALLSGHTKTINVVKFFRGSKDQRTILLTGGADSSIRIWASKASPATGFQQKDVSAAHSASINCIATLPDSDIFISGAADATIKVWKLSIDADESIQTTILQTIDLSKNPKTAYFPLSVSLARLSPSTLVFASAGTKNFIQVFAQDSNGNFTDAATLKGHEDWIRSLNFTHESPSETSDLLLASASQDKFIRLWRFRAGETLPEVSRAADNPALGALGKSLHNKAHHLDDADGAPYTLTFEALLVGHEDWIYSAQWRHSQASTSNDGTPEHILQLLTASADNSLAIWSPDPLSGIWVSTARLGEISATKGATTATGSTGGFWIGLWSPDGKSVTSLGRTGSWRLWSYHVEEDRWTTRVAISGHVRAVKNLSWSPDGSYLLSTSSDQTTRQWAQWKRNEGQPMTSYHEFSRPQIHGYDLNCLATLSPLQFVSGADEKLLRVFDQPASVAELLENLCGITPQSEKTALPDAANIPVLGLSNKAIDATAGDPGATNGETEAAEEPAEKSTNAFYLTHPPLEEHLSRHLLWPEHEKLYGHGYEINCIAATHDGALVATTCRATSVDHAAIRLYETATWRQVALKELSKTTSEPTMKLHSLTVTGLAFSPGDSRYLVSVGRDRVFGLWERDEDKSKGYKLLLSQDKAHSRMLLGVSWAPLVKGNKVFATAGRDSKIRLWRLADIDRKTTTSNIAMLPAAAPVTALSFCPVVCGPEKQVLLAYGTEKGGISLVMLKLEELSKGEVDVGSLTTESLAEALFPSDAVTSLAWRPNGRDDGKLELAVSSDDGSVRIFGVSF</sequence>
<keyword evidence="8" id="KW-0819">tRNA processing</keyword>
<dbReference type="EMBL" id="JBBPHU010000016">
    <property type="protein sequence ID" value="KAK7509681.1"/>
    <property type="molecule type" value="Genomic_DNA"/>
</dbReference>
<comment type="similarity">
    <text evidence="4">Belongs to the WD repeat ELP2 family.</text>
</comment>
<feature type="repeat" description="WD" evidence="11">
    <location>
        <begin position="647"/>
        <end position="680"/>
    </location>
</feature>
<keyword evidence="10" id="KW-0539">Nucleus</keyword>
<comment type="subcellular location">
    <subcellularLocation>
        <location evidence="2">Cytoplasm</location>
    </subcellularLocation>
    <subcellularLocation>
        <location evidence="1">Nucleus</location>
    </subcellularLocation>
</comment>
<evidence type="ECO:0000256" key="10">
    <source>
        <dbReference type="ARBA" id="ARBA00023242"/>
    </source>
</evidence>
<dbReference type="PROSITE" id="PS50082">
    <property type="entry name" value="WD_REPEATS_2"/>
    <property type="match status" value="6"/>
</dbReference>
<feature type="repeat" description="WD" evidence="11">
    <location>
        <begin position="696"/>
        <end position="740"/>
    </location>
</feature>
<keyword evidence="6" id="KW-0963">Cytoplasm</keyword>
<evidence type="ECO:0000256" key="12">
    <source>
        <dbReference type="SAM" id="MobiDB-lite"/>
    </source>
</evidence>
<organism evidence="13 14">
    <name type="scientific">Phyllosticta citriasiana</name>
    <dbReference type="NCBI Taxonomy" id="595635"/>
    <lineage>
        <taxon>Eukaryota</taxon>
        <taxon>Fungi</taxon>
        <taxon>Dikarya</taxon>
        <taxon>Ascomycota</taxon>
        <taxon>Pezizomycotina</taxon>
        <taxon>Dothideomycetes</taxon>
        <taxon>Dothideomycetes incertae sedis</taxon>
        <taxon>Botryosphaeriales</taxon>
        <taxon>Phyllostictaceae</taxon>
        <taxon>Phyllosticta</taxon>
    </lineage>
</organism>
<evidence type="ECO:0000313" key="13">
    <source>
        <dbReference type="EMBL" id="KAK7509681.1"/>
    </source>
</evidence>
<evidence type="ECO:0000313" key="14">
    <source>
        <dbReference type="Proteomes" id="UP001363622"/>
    </source>
</evidence>
<feature type="repeat" description="WD" evidence="11">
    <location>
        <begin position="60"/>
        <end position="95"/>
    </location>
</feature>
<reference evidence="13 14" key="1">
    <citation type="submission" date="2024-04" db="EMBL/GenBank/DDBJ databases">
        <title>Phyllosticta paracitricarpa is synonymous to the EU quarantine fungus P. citricarpa based on phylogenomic analyses.</title>
        <authorList>
            <consortium name="Lawrence Berkeley National Laboratory"/>
            <person name="Van Ingen-Buijs V.A."/>
            <person name="Van Westerhoven A.C."/>
            <person name="Haridas S."/>
            <person name="Skiadas P."/>
            <person name="Martin F."/>
            <person name="Groenewald J.Z."/>
            <person name="Crous P.W."/>
            <person name="Seidl M.F."/>
        </authorList>
    </citation>
    <scope>NUCLEOTIDE SEQUENCE [LARGE SCALE GENOMIC DNA]</scope>
    <source>
        <strain evidence="13 14">CBS 123371</strain>
    </source>
</reference>
<dbReference type="InterPro" id="IPR037289">
    <property type="entry name" value="Elp2"/>
</dbReference>
<keyword evidence="7 11" id="KW-0853">WD repeat</keyword>
<dbReference type="Gene3D" id="2.130.10.10">
    <property type="entry name" value="YVTN repeat-like/Quinoprotein amine dehydrogenase"/>
    <property type="match status" value="3"/>
</dbReference>